<sequence>MNSSVLHPYYPVSLHLPHYVANSKGTPLLLFMFAAVLGLVLIPAYILITTKRDFALSTRLSFLWFITCGCIHLFFEGYFAVNHTTLASKSTLFGELWKEYALSDSRYLSSDSFVLWMETLTAFLWGPLSFIIAYQIFNDDPKRHLGIVVVSAGQIYGDILYYMTTLYEGAPHSRPEPYYFWCYFVLMNAFWIVIPGSYIFNSSQAILTSLSQTSDKKKMV</sequence>
<proteinExistence type="predicted"/>
<evidence type="ECO:0000313" key="2">
    <source>
        <dbReference type="Proteomes" id="UP001165960"/>
    </source>
</evidence>
<name>A0ACC2U0Z9_9FUNG</name>
<protein>
    <submittedName>
        <fullName evidence="1">Uncharacterized protein</fullName>
    </submittedName>
</protein>
<gene>
    <name evidence="1" type="ORF">DSO57_1024214</name>
</gene>
<accession>A0ACC2U0Z9</accession>
<evidence type="ECO:0000313" key="1">
    <source>
        <dbReference type="EMBL" id="KAJ9080508.1"/>
    </source>
</evidence>
<reference evidence="1" key="1">
    <citation type="submission" date="2022-04" db="EMBL/GenBank/DDBJ databases">
        <title>Genome of the entomopathogenic fungus Entomophthora muscae.</title>
        <authorList>
            <person name="Elya C."/>
            <person name="Lovett B.R."/>
            <person name="Lee E."/>
            <person name="Macias A.M."/>
            <person name="Hajek A.E."/>
            <person name="De Bivort B.L."/>
            <person name="Kasson M.T."/>
            <person name="De Fine Licht H.H."/>
            <person name="Stajich J.E."/>
        </authorList>
    </citation>
    <scope>NUCLEOTIDE SEQUENCE</scope>
    <source>
        <strain evidence="1">Berkeley</strain>
    </source>
</reference>
<dbReference type="EMBL" id="QTSX02001550">
    <property type="protein sequence ID" value="KAJ9080508.1"/>
    <property type="molecule type" value="Genomic_DNA"/>
</dbReference>
<comment type="caution">
    <text evidence="1">The sequence shown here is derived from an EMBL/GenBank/DDBJ whole genome shotgun (WGS) entry which is preliminary data.</text>
</comment>
<dbReference type="Proteomes" id="UP001165960">
    <property type="component" value="Unassembled WGS sequence"/>
</dbReference>
<keyword evidence="2" id="KW-1185">Reference proteome</keyword>
<organism evidence="1 2">
    <name type="scientific">Entomophthora muscae</name>
    <dbReference type="NCBI Taxonomy" id="34485"/>
    <lineage>
        <taxon>Eukaryota</taxon>
        <taxon>Fungi</taxon>
        <taxon>Fungi incertae sedis</taxon>
        <taxon>Zoopagomycota</taxon>
        <taxon>Entomophthoromycotina</taxon>
        <taxon>Entomophthoromycetes</taxon>
        <taxon>Entomophthorales</taxon>
        <taxon>Entomophthoraceae</taxon>
        <taxon>Entomophthora</taxon>
    </lineage>
</organism>